<keyword evidence="6" id="KW-0472">Membrane</keyword>
<dbReference type="Pfam" id="PF00005">
    <property type="entry name" value="ABC_tran"/>
    <property type="match status" value="1"/>
</dbReference>
<evidence type="ECO:0000256" key="1">
    <source>
        <dbReference type="ARBA" id="ARBA00022448"/>
    </source>
</evidence>
<keyword evidence="5" id="KW-1278">Translocase</keyword>
<evidence type="ECO:0000313" key="8">
    <source>
        <dbReference type="EMBL" id="CAI2719107.1"/>
    </source>
</evidence>
<keyword evidence="2" id="KW-1003">Cell membrane</keyword>
<evidence type="ECO:0000313" key="9">
    <source>
        <dbReference type="Proteomes" id="UP001157733"/>
    </source>
</evidence>
<proteinExistence type="predicted"/>
<feature type="domain" description="ABC transporter" evidence="7">
    <location>
        <begin position="2"/>
        <end position="246"/>
    </location>
</feature>
<dbReference type="CDD" id="cd03256">
    <property type="entry name" value="ABC_PhnC_transporter"/>
    <property type="match status" value="1"/>
</dbReference>
<dbReference type="InterPro" id="IPR003439">
    <property type="entry name" value="ABC_transporter-like_ATP-bd"/>
</dbReference>
<protein>
    <submittedName>
        <fullName evidence="8">Phosphonate ABC transporter ATP binding subunit</fullName>
    </submittedName>
</protein>
<evidence type="ECO:0000259" key="7">
    <source>
        <dbReference type="PROSITE" id="PS50893"/>
    </source>
</evidence>
<organism evidence="8 9">
    <name type="scientific">Nitrospina watsonii</name>
    <dbReference type="NCBI Taxonomy" id="1323948"/>
    <lineage>
        <taxon>Bacteria</taxon>
        <taxon>Pseudomonadati</taxon>
        <taxon>Nitrospinota/Tectimicrobiota group</taxon>
        <taxon>Nitrospinota</taxon>
        <taxon>Nitrospinia</taxon>
        <taxon>Nitrospinales</taxon>
        <taxon>Nitrospinaceae</taxon>
        <taxon>Nitrospina</taxon>
    </lineage>
</organism>
<accession>A0ABN8VZ95</accession>
<evidence type="ECO:0000256" key="3">
    <source>
        <dbReference type="ARBA" id="ARBA00022741"/>
    </source>
</evidence>
<dbReference type="InterPro" id="IPR012693">
    <property type="entry name" value="ABC_transpr_PhnC"/>
</dbReference>
<dbReference type="PANTHER" id="PTHR43166:SF6">
    <property type="entry name" value="PHOSPHONATES IMPORT ATP-BINDING PROTEIN PHNC"/>
    <property type="match status" value="1"/>
</dbReference>
<dbReference type="NCBIfam" id="TIGR02315">
    <property type="entry name" value="ABC_phnC"/>
    <property type="match status" value="1"/>
</dbReference>
<dbReference type="SUPFAM" id="SSF52540">
    <property type="entry name" value="P-loop containing nucleoside triphosphate hydrolases"/>
    <property type="match status" value="1"/>
</dbReference>
<dbReference type="Gene3D" id="3.40.50.300">
    <property type="entry name" value="P-loop containing nucleotide triphosphate hydrolases"/>
    <property type="match status" value="1"/>
</dbReference>
<keyword evidence="9" id="KW-1185">Reference proteome</keyword>
<dbReference type="RefSeq" id="WP_282011962.1">
    <property type="nucleotide sequence ID" value="NZ_OX336137.1"/>
</dbReference>
<dbReference type="InterPro" id="IPR050086">
    <property type="entry name" value="MetN_ABC_transporter-like"/>
</dbReference>
<keyword evidence="1" id="KW-0813">Transport</keyword>
<evidence type="ECO:0000256" key="5">
    <source>
        <dbReference type="ARBA" id="ARBA00022967"/>
    </source>
</evidence>
<dbReference type="PROSITE" id="PS50893">
    <property type="entry name" value="ABC_TRANSPORTER_2"/>
    <property type="match status" value="1"/>
</dbReference>
<dbReference type="InterPro" id="IPR027417">
    <property type="entry name" value="P-loop_NTPase"/>
</dbReference>
<dbReference type="SMART" id="SM00382">
    <property type="entry name" value="AAA"/>
    <property type="match status" value="1"/>
</dbReference>
<reference evidence="8 9" key="1">
    <citation type="submission" date="2022-09" db="EMBL/GenBank/DDBJ databases">
        <authorList>
            <person name="Kop L."/>
        </authorList>
    </citation>
    <scope>NUCLEOTIDE SEQUENCE [LARGE SCALE GENOMIC DNA]</scope>
    <source>
        <strain evidence="8 9">347</strain>
    </source>
</reference>
<evidence type="ECO:0000256" key="2">
    <source>
        <dbReference type="ARBA" id="ARBA00022475"/>
    </source>
</evidence>
<dbReference type="Proteomes" id="UP001157733">
    <property type="component" value="Chromosome"/>
</dbReference>
<keyword evidence="4" id="KW-0067">ATP-binding</keyword>
<dbReference type="InterPro" id="IPR017871">
    <property type="entry name" value="ABC_transporter-like_CS"/>
</dbReference>
<dbReference type="InterPro" id="IPR003593">
    <property type="entry name" value="AAA+_ATPase"/>
</dbReference>
<sequence>MLSLDHVSKTYQDGTEAVRGVSFDLQPGEFAVVLGQSGAGKSTLLRCINRLVEPTAGRIALDGSEITGAQPARLRQQRRHIGMIFQNYNLVARSMVLTNVLAGRLGYTPVAAALINHFSRQDVAEAHATLDRLGIADKAHRRADSLSGGQQQRVGIARALMQHPKIILADEPVASLDPAAAGSILEILKDINTRDGVTILCNLHVPELARRFGRRILGMKAGKLVFDTVPDALDAAQIDTLYDMPVSP</sequence>
<dbReference type="EMBL" id="OX336137">
    <property type="protein sequence ID" value="CAI2719107.1"/>
    <property type="molecule type" value="Genomic_DNA"/>
</dbReference>
<evidence type="ECO:0000256" key="4">
    <source>
        <dbReference type="ARBA" id="ARBA00022840"/>
    </source>
</evidence>
<evidence type="ECO:0000256" key="6">
    <source>
        <dbReference type="ARBA" id="ARBA00023136"/>
    </source>
</evidence>
<gene>
    <name evidence="8" type="primary">phnC</name>
    <name evidence="8" type="ORF">NSPWAT_2251</name>
</gene>
<dbReference type="PROSITE" id="PS00211">
    <property type="entry name" value="ABC_TRANSPORTER_1"/>
    <property type="match status" value="1"/>
</dbReference>
<keyword evidence="3" id="KW-0547">Nucleotide-binding</keyword>
<name>A0ABN8VZ95_9BACT</name>
<dbReference type="PANTHER" id="PTHR43166">
    <property type="entry name" value="AMINO ACID IMPORT ATP-BINDING PROTEIN"/>
    <property type="match status" value="1"/>
</dbReference>